<dbReference type="InterPro" id="IPR036873">
    <property type="entry name" value="Rhodanese-like_dom_sf"/>
</dbReference>
<dbReference type="CDD" id="cd01449">
    <property type="entry name" value="TST_Repeat_2"/>
    <property type="match status" value="1"/>
</dbReference>
<dbReference type="GO" id="GO:0016740">
    <property type="term" value="F:transferase activity"/>
    <property type="evidence" value="ECO:0007669"/>
    <property type="project" value="UniProtKB-KW"/>
</dbReference>
<dbReference type="InterPro" id="IPR045078">
    <property type="entry name" value="TST/MPST-like"/>
</dbReference>
<evidence type="ECO:0000259" key="3">
    <source>
        <dbReference type="PROSITE" id="PS50206"/>
    </source>
</evidence>
<evidence type="ECO:0000313" key="5">
    <source>
        <dbReference type="Proteomes" id="UP001442468"/>
    </source>
</evidence>
<feature type="domain" description="Rhodanese" evidence="3">
    <location>
        <begin position="166"/>
        <end position="273"/>
    </location>
</feature>
<dbReference type="EC" id="2.8.1.-" evidence="4"/>
<dbReference type="PANTHER" id="PTHR11364">
    <property type="entry name" value="THIOSULFATE SULFERTANSFERASE"/>
    <property type="match status" value="1"/>
</dbReference>
<dbReference type="SUPFAM" id="SSF52821">
    <property type="entry name" value="Rhodanese/Cell cycle control phosphatase"/>
    <property type="match status" value="2"/>
</dbReference>
<gene>
    <name evidence="4" type="ORF">ABE960_12160</name>
</gene>
<sequence>MTQPLISAGTLAAALGGRNPPRLLDCRARLGAPDDGRRLWWEAHLPGSYHLDLDRDLAGPPGEGGRHPLPAPEAFTEVLQRLGITPQQPVVVYDDMGGQLAAARAWWMLACWAGHPDVRLLDGGIKAWLAAGGELHEDGDPEVMPAASHWQPTYRDAARIEVDEVIAEGAMMLDARSHERFRGEAEPVDPVAGHIPGAVCRPSADNLDEMGFFKSARVLASEMPEAESIIAYCGSGVTACHNILACAIAGRPLPRLYVGSWSEWIRDSSRPVATGD</sequence>
<evidence type="ECO:0000313" key="4">
    <source>
        <dbReference type="EMBL" id="MEQ6918276.1"/>
    </source>
</evidence>
<proteinExistence type="predicted"/>
<evidence type="ECO:0000256" key="2">
    <source>
        <dbReference type="ARBA" id="ARBA00022737"/>
    </source>
</evidence>
<dbReference type="PROSITE" id="PS50206">
    <property type="entry name" value="RHODANESE_3"/>
    <property type="match status" value="2"/>
</dbReference>
<name>A0ABV1NGV1_9GAMM</name>
<protein>
    <submittedName>
        <fullName evidence="4">Sulfurtransferase</fullName>
        <ecNumber evidence="4">2.8.1.-</ecNumber>
    </submittedName>
</protein>
<dbReference type="SMART" id="SM00450">
    <property type="entry name" value="RHOD"/>
    <property type="match status" value="2"/>
</dbReference>
<feature type="domain" description="Rhodanese" evidence="3">
    <location>
        <begin position="17"/>
        <end position="137"/>
    </location>
</feature>
<dbReference type="Proteomes" id="UP001442468">
    <property type="component" value="Unassembled WGS sequence"/>
</dbReference>
<dbReference type="Gene3D" id="3.40.250.10">
    <property type="entry name" value="Rhodanese-like domain"/>
    <property type="match status" value="2"/>
</dbReference>
<dbReference type="Pfam" id="PF00581">
    <property type="entry name" value="Rhodanese"/>
    <property type="match status" value="2"/>
</dbReference>
<reference evidence="4 5" key="1">
    <citation type="submission" date="2024-05" db="EMBL/GenBank/DDBJ databases">
        <title>Halomonas sp. SSM6 16S ribosomal RNA gene Genome sequencing and assembly.</title>
        <authorList>
            <person name="Yook S."/>
        </authorList>
    </citation>
    <scope>NUCLEOTIDE SEQUENCE [LARGE SCALE GENOMIC DNA]</scope>
    <source>
        <strain evidence="4 5">SSM6</strain>
    </source>
</reference>
<keyword evidence="5" id="KW-1185">Reference proteome</keyword>
<organism evidence="4 5">
    <name type="scientific">Halomonas aquatica</name>
    <dbReference type="NCBI Taxonomy" id="3151123"/>
    <lineage>
        <taxon>Bacteria</taxon>
        <taxon>Pseudomonadati</taxon>
        <taxon>Pseudomonadota</taxon>
        <taxon>Gammaproteobacteria</taxon>
        <taxon>Oceanospirillales</taxon>
        <taxon>Halomonadaceae</taxon>
        <taxon>Halomonas</taxon>
    </lineage>
</organism>
<dbReference type="InterPro" id="IPR001763">
    <property type="entry name" value="Rhodanese-like_dom"/>
</dbReference>
<dbReference type="PANTHER" id="PTHR11364:SF27">
    <property type="entry name" value="SULFURTRANSFERASE"/>
    <property type="match status" value="1"/>
</dbReference>
<keyword evidence="1 4" id="KW-0808">Transferase</keyword>
<dbReference type="EMBL" id="JBEGCJ010000005">
    <property type="protein sequence ID" value="MEQ6918276.1"/>
    <property type="molecule type" value="Genomic_DNA"/>
</dbReference>
<dbReference type="RefSeq" id="WP_349762546.1">
    <property type="nucleotide sequence ID" value="NZ_JBEGCJ010000005.1"/>
</dbReference>
<keyword evidence="2" id="KW-0677">Repeat</keyword>
<dbReference type="CDD" id="cd01448">
    <property type="entry name" value="TST_Repeat_1"/>
    <property type="match status" value="1"/>
</dbReference>
<comment type="caution">
    <text evidence="4">The sequence shown here is derived from an EMBL/GenBank/DDBJ whole genome shotgun (WGS) entry which is preliminary data.</text>
</comment>
<accession>A0ABV1NGV1</accession>
<evidence type="ECO:0000256" key="1">
    <source>
        <dbReference type="ARBA" id="ARBA00022679"/>
    </source>
</evidence>